<dbReference type="OrthoDB" id="407509at2759"/>
<gene>
    <name evidence="1" type="primary">jg11390</name>
    <name evidence="1" type="ORF">PAEG_LOCUS13342</name>
</gene>
<proteinExistence type="predicted"/>
<dbReference type="Proteomes" id="UP000838756">
    <property type="component" value="Unassembled WGS sequence"/>
</dbReference>
<keyword evidence="2" id="KW-1185">Reference proteome</keyword>
<evidence type="ECO:0000313" key="1">
    <source>
        <dbReference type="EMBL" id="CAH2235731.1"/>
    </source>
</evidence>
<evidence type="ECO:0000313" key="2">
    <source>
        <dbReference type="Proteomes" id="UP000838756"/>
    </source>
</evidence>
<protein>
    <submittedName>
        <fullName evidence="1">Jg11390 protein</fullName>
    </submittedName>
</protein>
<sequence>MGGEHSSEDRWPLGFKVLERRPRTGKRSVGRPPTRWTDDIIESLGDAGNKRPGTWIFEHPTKDLCPAVDFNRL</sequence>
<accession>A0A8S4REL2</accession>
<dbReference type="EMBL" id="CAKXAJ010025155">
    <property type="protein sequence ID" value="CAH2235731.1"/>
    <property type="molecule type" value="Genomic_DNA"/>
</dbReference>
<comment type="caution">
    <text evidence="1">The sequence shown here is derived from an EMBL/GenBank/DDBJ whole genome shotgun (WGS) entry which is preliminary data.</text>
</comment>
<organism evidence="1 2">
    <name type="scientific">Pararge aegeria aegeria</name>
    <dbReference type="NCBI Taxonomy" id="348720"/>
    <lineage>
        <taxon>Eukaryota</taxon>
        <taxon>Metazoa</taxon>
        <taxon>Ecdysozoa</taxon>
        <taxon>Arthropoda</taxon>
        <taxon>Hexapoda</taxon>
        <taxon>Insecta</taxon>
        <taxon>Pterygota</taxon>
        <taxon>Neoptera</taxon>
        <taxon>Endopterygota</taxon>
        <taxon>Lepidoptera</taxon>
        <taxon>Glossata</taxon>
        <taxon>Ditrysia</taxon>
        <taxon>Papilionoidea</taxon>
        <taxon>Nymphalidae</taxon>
        <taxon>Satyrinae</taxon>
        <taxon>Satyrini</taxon>
        <taxon>Parargina</taxon>
        <taxon>Pararge</taxon>
    </lineage>
</organism>
<name>A0A8S4REL2_9NEOP</name>
<dbReference type="AlphaFoldDB" id="A0A8S4REL2"/>
<reference evidence="1" key="1">
    <citation type="submission" date="2022-03" db="EMBL/GenBank/DDBJ databases">
        <authorList>
            <person name="Lindestad O."/>
        </authorList>
    </citation>
    <scope>NUCLEOTIDE SEQUENCE</scope>
</reference>